<dbReference type="SMART" id="SM00980">
    <property type="entry name" value="THAP"/>
    <property type="match status" value="1"/>
</dbReference>
<keyword evidence="4 5" id="KW-0238">DNA-binding</keyword>
<dbReference type="SMART" id="SM00692">
    <property type="entry name" value="DM3"/>
    <property type="match status" value="1"/>
</dbReference>
<proteinExistence type="predicted"/>
<dbReference type="Proteomes" id="UP001162483">
    <property type="component" value="Unassembled WGS sequence"/>
</dbReference>
<evidence type="ECO:0000256" key="1">
    <source>
        <dbReference type="ARBA" id="ARBA00022723"/>
    </source>
</evidence>
<keyword evidence="3" id="KW-0862">Zinc</keyword>
<gene>
    <name evidence="7" type="ORF">SPARVUS_LOCUS5554744</name>
</gene>
<organism evidence="7 8">
    <name type="scientific">Staurois parvus</name>
    <dbReference type="NCBI Taxonomy" id="386267"/>
    <lineage>
        <taxon>Eukaryota</taxon>
        <taxon>Metazoa</taxon>
        <taxon>Chordata</taxon>
        <taxon>Craniata</taxon>
        <taxon>Vertebrata</taxon>
        <taxon>Euteleostomi</taxon>
        <taxon>Amphibia</taxon>
        <taxon>Batrachia</taxon>
        <taxon>Anura</taxon>
        <taxon>Neobatrachia</taxon>
        <taxon>Ranoidea</taxon>
        <taxon>Ranidae</taxon>
        <taxon>Staurois</taxon>
    </lineage>
</organism>
<accession>A0ABN9CPL0</accession>
<feature type="domain" description="THAP-type" evidence="6">
    <location>
        <begin position="23"/>
        <end position="114"/>
    </location>
</feature>
<comment type="caution">
    <text evidence="7">The sequence shown here is derived from an EMBL/GenBank/DDBJ whole genome shotgun (WGS) entry which is preliminary data.</text>
</comment>
<dbReference type="Pfam" id="PF05485">
    <property type="entry name" value="THAP"/>
    <property type="match status" value="1"/>
</dbReference>
<name>A0ABN9CPL0_9NEOB</name>
<dbReference type="PROSITE" id="PS50950">
    <property type="entry name" value="ZF_THAP"/>
    <property type="match status" value="1"/>
</dbReference>
<keyword evidence="8" id="KW-1185">Reference proteome</keyword>
<dbReference type="InterPro" id="IPR006612">
    <property type="entry name" value="THAP_Znf"/>
</dbReference>
<dbReference type="InterPro" id="IPR052224">
    <property type="entry name" value="THAP_domain_protein"/>
</dbReference>
<evidence type="ECO:0000313" key="7">
    <source>
        <dbReference type="EMBL" id="CAI9562105.1"/>
    </source>
</evidence>
<dbReference type="SUPFAM" id="SSF57716">
    <property type="entry name" value="Glucocorticoid receptor-like (DNA-binding domain)"/>
    <property type="match status" value="1"/>
</dbReference>
<dbReference type="EMBL" id="CATNWA010011648">
    <property type="protein sequence ID" value="CAI9562105.1"/>
    <property type="molecule type" value="Genomic_DNA"/>
</dbReference>
<evidence type="ECO:0000256" key="5">
    <source>
        <dbReference type="PROSITE-ProRule" id="PRU00309"/>
    </source>
</evidence>
<keyword evidence="2 5" id="KW-0863">Zinc-finger</keyword>
<evidence type="ECO:0000259" key="6">
    <source>
        <dbReference type="PROSITE" id="PS50950"/>
    </source>
</evidence>
<dbReference type="PANTHER" id="PTHR46927">
    <property type="entry name" value="AGAP005574-PA"/>
    <property type="match status" value="1"/>
</dbReference>
<reference evidence="7" key="1">
    <citation type="submission" date="2023-05" db="EMBL/GenBank/DDBJ databases">
        <authorList>
            <person name="Stuckert A."/>
        </authorList>
    </citation>
    <scope>NUCLEOTIDE SEQUENCE</scope>
</reference>
<sequence length="265" mass="30361">MAPYCSGEVVSSTWLCCEPYGRMPVCMVRGCNTSSRNKTDDIMLHSFPPDKESVKQWLMQMKQTFDDLEGFVEKIVSSTRGTYRICSLHFTPEMYELRGFLPFLKKKDAIPTIFPDCPPMQYSTKNSKKHIASPLSEQRIVTGMFQPEDVISYPLQDFPEFPLEQHRLQMSTPSSEILSALQKSGPTFSRKRKYRPRAIKTIGTMIGFFPGQVHKSTQCDIPTRTKDKSFQIQIRPSRRSVGIQCDISSSTWLTITNKNNCSWNT</sequence>
<keyword evidence="1" id="KW-0479">Metal-binding</keyword>
<evidence type="ECO:0000256" key="2">
    <source>
        <dbReference type="ARBA" id="ARBA00022771"/>
    </source>
</evidence>
<dbReference type="PANTHER" id="PTHR46927:SF3">
    <property type="entry name" value="THAP-TYPE DOMAIN-CONTAINING PROTEIN"/>
    <property type="match status" value="1"/>
</dbReference>
<evidence type="ECO:0000256" key="4">
    <source>
        <dbReference type="ARBA" id="ARBA00023125"/>
    </source>
</evidence>
<protein>
    <recommendedName>
        <fullName evidence="6">THAP-type domain-containing protein</fullName>
    </recommendedName>
</protein>
<evidence type="ECO:0000256" key="3">
    <source>
        <dbReference type="ARBA" id="ARBA00022833"/>
    </source>
</evidence>
<evidence type="ECO:0000313" key="8">
    <source>
        <dbReference type="Proteomes" id="UP001162483"/>
    </source>
</evidence>